<dbReference type="OrthoDB" id="5865779at2759"/>
<keyword evidence="3" id="KW-1185">Reference proteome</keyword>
<dbReference type="CDD" id="cd20802">
    <property type="entry name" value="C1_DGK_typeIV_rpt1"/>
    <property type="match status" value="1"/>
</dbReference>
<gene>
    <name evidence="2" type="ORF">CAEBREN_13190</name>
</gene>
<dbReference type="AlphaFoldDB" id="G0PLD5"/>
<proteinExistence type="predicted"/>
<sequence length="410" mass="45832">MIFPIGIPMLRKKRESAQEAVSLREAAERRSQFARVPARSVSAPPRKKWFRSKQQLSGATDGMDGSSRASSQEIVCDEFTKKLVAAITTWHDIHSSLLQLSIERSSNDSNEDDNVSVSSESSWSSASGSDSDEDGSGRKESSSNHLSASAARFSISNPDLTNCQIKQMFPEMADHWRKALAKSPVVRRTAADQETNNPVNKHRSSRYWIEDEGDYHILPSEHVWLPSSTGSSASADSECYVGEKDCRRSGEKRRCAACHVVAHTNCFSLLAKLNLNCKTTFRDYATKKTPSKESTDGLTAHHWVHKWRHEGRCNTSSLPYEPDKEGTFRVSRQQEHVQSVSDVCNTDECLLILDHAFPSITDREAVELFQPQQPVSSSTTSSSTPRYHTSRRISETLRIVLSSDAQETHL</sequence>
<name>G0PLD5_CAEBE</name>
<accession>G0PLD5</accession>
<organism evidence="3">
    <name type="scientific">Caenorhabditis brenneri</name>
    <name type="common">Nematode worm</name>
    <dbReference type="NCBI Taxonomy" id="135651"/>
    <lineage>
        <taxon>Eukaryota</taxon>
        <taxon>Metazoa</taxon>
        <taxon>Ecdysozoa</taxon>
        <taxon>Nematoda</taxon>
        <taxon>Chromadorea</taxon>
        <taxon>Rhabditida</taxon>
        <taxon>Rhabditina</taxon>
        <taxon>Rhabditomorpha</taxon>
        <taxon>Rhabditoidea</taxon>
        <taxon>Rhabditidae</taxon>
        <taxon>Peloderinae</taxon>
        <taxon>Caenorhabditis</taxon>
    </lineage>
</organism>
<evidence type="ECO:0000256" key="1">
    <source>
        <dbReference type="SAM" id="MobiDB-lite"/>
    </source>
</evidence>
<dbReference type="EMBL" id="GL381065">
    <property type="protein sequence ID" value="EGT34581.1"/>
    <property type="molecule type" value="Genomic_DNA"/>
</dbReference>
<evidence type="ECO:0000313" key="3">
    <source>
        <dbReference type="Proteomes" id="UP000008068"/>
    </source>
</evidence>
<protein>
    <recommendedName>
        <fullName evidence="4">Phorbol-ester/DAG-type domain-containing protein</fullName>
    </recommendedName>
</protein>
<feature type="region of interest" description="Disordered" evidence="1">
    <location>
        <begin position="370"/>
        <end position="389"/>
    </location>
</feature>
<reference evidence="3" key="1">
    <citation type="submission" date="2011-07" db="EMBL/GenBank/DDBJ databases">
        <authorList>
            <consortium name="Caenorhabditis brenneri Sequencing and Analysis Consortium"/>
            <person name="Wilson R.K."/>
        </authorList>
    </citation>
    <scope>NUCLEOTIDE SEQUENCE [LARGE SCALE GENOMIC DNA]</scope>
    <source>
        <strain evidence="3">PB2801</strain>
    </source>
</reference>
<dbReference type="eggNOG" id="KOG0782">
    <property type="taxonomic scope" value="Eukaryota"/>
</dbReference>
<dbReference type="STRING" id="135651.G0PLD5"/>
<dbReference type="HOGENOM" id="CLU_671271_0_0_1"/>
<feature type="region of interest" description="Disordered" evidence="1">
    <location>
        <begin position="37"/>
        <end position="69"/>
    </location>
</feature>
<feature type="compositionally biased region" description="Low complexity" evidence="1">
    <location>
        <begin position="115"/>
        <end position="129"/>
    </location>
</feature>
<dbReference type="InParanoid" id="G0PLD5"/>
<evidence type="ECO:0000313" key="2">
    <source>
        <dbReference type="EMBL" id="EGT34581.1"/>
    </source>
</evidence>
<evidence type="ECO:0008006" key="4">
    <source>
        <dbReference type="Google" id="ProtNLM"/>
    </source>
</evidence>
<dbReference type="Proteomes" id="UP000008068">
    <property type="component" value="Unassembled WGS sequence"/>
</dbReference>
<feature type="region of interest" description="Disordered" evidence="1">
    <location>
        <begin position="104"/>
        <end position="150"/>
    </location>
</feature>